<dbReference type="GeneID" id="94197396"/>
<proteinExistence type="predicted"/>
<comment type="caution">
    <text evidence="2">The sequence shown here is derived from an EMBL/GenBank/DDBJ whole genome shotgun (WGS) entry which is preliminary data.</text>
</comment>
<dbReference type="Proteomes" id="UP001497744">
    <property type="component" value="Unassembled WGS sequence"/>
</dbReference>
<feature type="compositionally biased region" description="Basic and acidic residues" evidence="1">
    <location>
        <begin position="1"/>
        <end position="10"/>
    </location>
</feature>
<evidence type="ECO:0000256" key="1">
    <source>
        <dbReference type="SAM" id="MobiDB-lite"/>
    </source>
</evidence>
<organism evidence="2 3">
    <name type="scientific">Babesia caballi</name>
    <dbReference type="NCBI Taxonomy" id="5871"/>
    <lineage>
        <taxon>Eukaryota</taxon>
        <taxon>Sar</taxon>
        <taxon>Alveolata</taxon>
        <taxon>Apicomplexa</taxon>
        <taxon>Aconoidasida</taxon>
        <taxon>Piroplasmida</taxon>
        <taxon>Babesiidae</taxon>
        <taxon>Babesia</taxon>
    </lineage>
</organism>
<feature type="compositionally biased region" description="Basic and acidic residues" evidence="1">
    <location>
        <begin position="267"/>
        <end position="282"/>
    </location>
</feature>
<evidence type="ECO:0000313" key="3">
    <source>
        <dbReference type="Proteomes" id="UP001497744"/>
    </source>
</evidence>
<feature type="region of interest" description="Disordered" evidence="1">
    <location>
        <begin position="1"/>
        <end position="69"/>
    </location>
</feature>
<evidence type="ECO:0000313" key="2">
    <source>
        <dbReference type="EMBL" id="GIX65915.1"/>
    </source>
</evidence>
<name>A0AAV4M210_BABCB</name>
<dbReference type="AlphaFoldDB" id="A0AAV4M210"/>
<dbReference type="RefSeq" id="XP_067717984.1">
    <property type="nucleotide sequence ID" value="XM_067861883.1"/>
</dbReference>
<feature type="compositionally biased region" description="Basic and acidic residues" evidence="1">
    <location>
        <begin position="32"/>
        <end position="46"/>
    </location>
</feature>
<keyword evidence="3" id="KW-1185">Reference proteome</keyword>
<sequence length="411" mass="43569">MMTEREEHVSENAAAPKRNVPAASVGETEGVATEKARSSDTGDEGRGVGGDVENEKKRPSYDADSGTPLLNKRIKVSWCGIRRLYTPTQPDAPGDEAAKSDEESDHRSDAAEVRGGDTGSVEAPAGGVGGKPSEGDTEDEARKGQSGGPKGEDKQNASSIFAVPLVSSSEYVCPFSKLLEKKGGSSFLEVAKPKDASLLKEPYALEVNLGHTETTQKSWDIKNTLSEDETLLFENGHGVEHADTGGAPADREEGREFKAVRVLPGRHREAPAEHDHSADHVSEQAQDEVDNIQRPAYRSQQPGGPTHPSDHDELLAGDARVEEPGVQAAAGVAAEVLGPADHERVAPQPAAHIDAAQVELVHEVRAAARRVLVVAVEDAHELGEGAAERQTALAGRGRFEGAHQHILAEAL</sequence>
<dbReference type="EMBL" id="BPLF01000005">
    <property type="protein sequence ID" value="GIX65915.1"/>
    <property type="molecule type" value="Genomic_DNA"/>
</dbReference>
<gene>
    <name evidence="2" type="ORF">BcabD6B2_53500</name>
</gene>
<reference evidence="2 3" key="1">
    <citation type="submission" date="2021-06" db="EMBL/GenBank/DDBJ databases">
        <title>Genome sequence of Babesia caballi.</title>
        <authorList>
            <person name="Yamagishi J."/>
            <person name="Kidaka T."/>
            <person name="Ochi A."/>
        </authorList>
    </citation>
    <scope>NUCLEOTIDE SEQUENCE [LARGE SCALE GENOMIC DNA]</scope>
    <source>
        <strain evidence="2">USDA-D6B2</strain>
    </source>
</reference>
<accession>A0AAV4M210</accession>
<feature type="region of interest" description="Disordered" evidence="1">
    <location>
        <begin position="85"/>
        <end position="157"/>
    </location>
</feature>
<protein>
    <submittedName>
        <fullName evidence="2">Immunodominant interspersed repeat antigen</fullName>
    </submittedName>
</protein>
<feature type="compositionally biased region" description="Basic and acidic residues" evidence="1">
    <location>
        <begin position="96"/>
        <end position="115"/>
    </location>
</feature>
<feature type="region of interest" description="Disordered" evidence="1">
    <location>
        <begin position="267"/>
        <end position="288"/>
    </location>
</feature>